<dbReference type="InterPro" id="IPR036291">
    <property type="entry name" value="NAD(P)-bd_dom_sf"/>
</dbReference>
<keyword evidence="2" id="KW-0560">Oxidoreductase</keyword>
<name>A0A815NR56_ADIRI</name>
<comment type="similarity">
    <text evidence="3">Belongs to the short-chain dehydrogenases/reductases (SDR) family. 17-beta-HSD 3 subfamily.</text>
</comment>
<evidence type="ECO:0000313" key="5">
    <source>
        <dbReference type="EMBL" id="CAF1437177.1"/>
    </source>
</evidence>
<dbReference type="EMBL" id="CAJNOJ010000304">
    <property type="protein sequence ID" value="CAF1385219.1"/>
    <property type="molecule type" value="Genomic_DNA"/>
</dbReference>
<dbReference type="GO" id="GO:0005783">
    <property type="term" value="C:endoplasmic reticulum"/>
    <property type="evidence" value="ECO:0007669"/>
    <property type="project" value="TreeGrafter"/>
</dbReference>
<dbReference type="PIRSF" id="PIRSF000126">
    <property type="entry name" value="11-beta-HSD1"/>
    <property type="match status" value="1"/>
</dbReference>
<dbReference type="PANTHER" id="PTHR43086">
    <property type="entry name" value="VERY-LONG-CHAIN 3-OXOOACYL-COA REDUCTASE"/>
    <property type="match status" value="1"/>
</dbReference>
<gene>
    <name evidence="4" type="ORF">EDS130_LOCUS35161</name>
    <name evidence="5" type="ORF">XAT740_LOCUS36106</name>
</gene>
<dbReference type="InterPro" id="IPR002347">
    <property type="entry name" value="SDR_fam"/>
</dbReference>
<dbReference type="Gene3D" id="3.40.50.720">
    <property type="entry name" value="NAD(P)-binding Rossmann-like Domain"/>
    <property type="match status" value="1"/>
</dbReference>
<organism evidence="5 6">
    <name type="scientific">Adineta ricciae</name>
    <name type="common">Rotifer</name>
    <dbReference type="NCBI Taxonomy" id="249248"/>
    <lineage>
        <taxon>Eukaryota</taxon>
        <taxon>Metazoa</taxon>
        <taxon>Spiralia</taxon>
        <taxon>Gnathifera</taxon>
        <taxon>Rotifera</taxon>
        <taxon>Eurotatoria</taxon>
        <taxon>Bdelloidea</taxon>
        <taxon>Adinetida</taxon>
        <taxon>Adinetidae</taxon>
        <taxon>Adineta</taxon>
    </lineage>
</organism>
<protein>
    <submittedName>
        <fullName evidence="5">Uncharacterized protein</fullName>
    </submittedName>
</protein>
<evidence type="ECO:0000256" key="3">
    <source>
        <dbReference type="ARBA" id="ARBA00038261"/>
    </source>
</evidence>
<evidence type="ECO:0000313" key="6">
    <source>
        <dbReference type="Proteomes" id="UP000663828"/>
    </source>
</evidence>
<proteinExistence type="inferred from homology"/>
<keyword evidence="1" id="KW-0521">NADP</keyword>
<dbReference type="Proteomes" id="UP000663828">
    <property type="component" value="Unassembled WGS sequence"/>
</dbReference>
<accession>A0A815NR56</accession>
<dbReference type="PRINTS" id="PR00081">
    <property type="entry name" value="GDHRDH"/>
</dbReference>
<dbReference type="AlphaFoldDB" id="A0A815NR56"/>
<dbReference type="PANTHER" id="PTHR43086:SF2">
    <property type="entry name" value="HYDROXYSTEROID DEHYDROGENASE-LIKE PROTEIN 1"/>
    <property type="match status" value="1"/>
</dbReference>
<reference evidence="5" key="1">
    <citation type="submission" date="2021-02" db="EMBL/GenBank/DDBJ databases">
        <authorList>
            <person name="Nowell W R."/>
        </authorList>
    </citation>
    <scope>NUCLEOTIDE SEQUENCE</scope>
</reference>
<dbReference type="GO" id="GO:0016491">
    <property type="term" value="F:oxidoreductase activity"/>
    <property type="evidence" value="ECO:0007669"/>
    <property type="project" value="UniProtKB-KW"/>
</dbReference>
<dbReference type="CDD" id="cd05356">
    <property type="entry name" value="17beta-HSD1_like_SDR_c"/>
    <property type="match status" value="1"/>
</dbReference>
<dbReference type="SUPFAM" id="SSF51735">
    <property type="entry name" value="NAD(P)-binding Rossmann-fold domains"/>
    <property type="match status" value="1"/>
</dbReference>
<keyword evidence="6" id="KW-1185">Reference proteome</keyword>
<dbReference type="Pfam" id="PF00106">
    <property type="entry name" value="adh_short"/>
    <property type="match status" value="1"/>
</dbReference>
<dbReference type="Proteomes" id="UP000663852">
    <property type="component" value="Unassembled WGS sequence"/>
</dbReference>
<evidence type="ECO:0000313" key="4">
    <source>
        <dbReference type="EMBL" id="CAF1385219.1"/>
    </source>
</evidence>
<comment type="caution">
    <text evidence="5">The sequence shown here is derived from an EMBL/GenBank/DDBJ whole genome shotgun (WGS) entry which is preliminary data.</text>
</comment>
<evidence type="ECO:0000256" key="1">
    <source>
        <dbReference type="ARBA" id="ARBA00022857"/>
    </source>
</evidence>
<dbReference type="OrthoDB" id="5545019at2759"/>
<evidence type="ECO:0000256" key="2">
    <source>
        <dbReference type="ARBA" id="ARBA00023002"/>
    </source>
</evidence>
<dbReference type="EMBL" id="CAJNOR010003675">
    <property type="protein sequence ID" value="CAF1437177.1"/>
    <property type="molecule type" value="Genomic_DNA"/>
</dbReference>
<sequence length="254" mass="28223">MVYHSEHSWALVTGASDGIGKATALELSSRGFRVILHGRNRTKLEMVAKELKGESKIFVMDGSKFTLDDIERMKQEIGVLEISVLINNVSIANDFQPLDELSSENIDSIIRLNISFVTHLIRIVLPSLKRQTHSLIINIGSYAGIYPPGLLSVYASSKSFQHSLSESLRRESPPGMRVELHLAGSVVSSSNRAEQTFMRPTSNIFAKAVCDHVGATNIIAPYWPHSILIWIFSIMPSSWIDFISKKTLGSIKNE</sequence>
<dbReference type="GO" id="GO:0030497">
    <property type="term" value="P:fatty acid elongation"/>
    <property type="evidence" value="ECO:0007669"/>
    <property type="project" value="TreeGrafter"/>
</dbReference>